<sequence length="82" mass="9763">MIDFDCHPEILKFWQNAGFEISKISKVDPLNPFWTNLPYYLNKNNNHVIACRSIDDSPVYLFNNIWRDEKDMLRIIKIAAFT</sequence>
<evidence type="ECO:0000313" key="1">
    <source>
        <dbReference type="EMBL" id="CAB4196857.1"/>
    </source>
</evidence>
<reference evidence="1" key="1">
    <citation type="submission" date="2020-05" db="EMBL/GenBank/DDBJ databases">
        <authorList>
            <person name="Chiriac C."/>
            <person name="Salcher M."/>
            <person name="Ghai R."/>
            <person name="Kavagutti S V."/>
        </authorList>
    </citation>
    <scope>NUCLEOTIDE SEQUENCE</scope>
</reference>
<proteinExistence type="predicted"/>
<accession>A0A6J5RRE7</accession>
<name>A0A6J5RRE7_9CAUD</name>
<dbReference type="EMBL" id="LR797252">
    <property type="protein sequence ID" value="CAB4196857.1"/>
    <property type="molecule type" value="Genomic_DNA"/>
</dbReference>
<gene>
    <name evidence="1" type="ORF">UFOVP1290_377</name>
</gene>
<organism evidence="1">
    <name type="scientific">uncultured Caudovirales phage</name>
    <dbReference type="NCBI Taxonomy" id="2100421"/>
    <lineage>
        <taxon>Viruses</taxon>
        <taxon>Duplodnaviria</taxon>
        <taxon>Heunggongvirae</taxon>
        <taxon>Uroviricota</taxon>
        <taxon>Caudoviricetes</taxon>
        <taxon>Peduoviridae</taxon>
        <taxon>Maltschvirus</taxon>
        <taxon>Maltschvirus maltsch</taxon>
    </lineage>
</organism>
<protein>
    <submittedName>
        <fullName evidence="1">Uncharacterized protein</fullName>
    </submittedName>
</protein>